<sequence>MKLTTISTTFLILLSIKYSQQQEQQLRPLNEELGAISRISLDHGMSVYVNFTQARRELVYSTWFNNPENYPYWENALCLAIVIGTPGLTGQDHYENRCGFLPSFDASGRKNVFGSFGETCIKDQIPMDPCRDKIKISNNCGSIMNLIPQYESLASTRYRGLHRITSSRLNITDDIKLNPDWYKSIHSQSILIAYTDQADIHSQWRQKIACSNIELGNGTVEDFDVFPRYDDGSYDFSYFPSLGSLNQISAPILLWAVFLVLFAMFII</sequence>
<reference evidence="3 4" key="1">
    <citation type="submission" date="2022-11" db="EMBL/GenBank/DDBJ databases">
        <title>Mucor velutinosus strain NIH1002 WGS.</title>
        <authorList>
            <person name="Subramanian P."/>
            <person name="Mullikin J.C."/>
            <person name="Segre J.A."/>
            <person name="Zelazny A.M."/>
        </authorList>
    </citation>
    <scope>NUCLEOTIDE SEQUENCE [LARGE SCALE GENOMIC DNA]</scope>
    <source>
        <strain evidence="3 4">NIH1002</strain>
    </source>
</reference>
<accession>A0AAN7DCG1</accession>
<dbReference type="RefSeq" id="XP_064681070.1">
    <property type="nucleotide sequence ID" value="XM_064821384.1"/>
</dbReference>
<name>A0AAN7DCG1_9FUNG</name>
<dbReference type="AlphaFoldDB" id="A0AAN7DCG1"/>
<protein>
    <submittedName>
        <fullName evidence="3">Mitochondrial ribosomal small subunit component</fullName>
    </submittedName>
</protein>
<evidence type="ECO:0000313" key="3">
    <source>
        <dbReference type="EMBL" id="KAK4514404.1"/>
    </source>
</evidence>
<feature type="transmembrane region" description="Helical" evidence="1">
    <location>
        <begin position="248"/>
        <end position="266"/>
    </location>
</feature>
<keyword evidence="1" id="KW-0472">Membrane</keyword>
<keyword evidence="4" id="KW-1185">Reference proteome</keyword>
<comment type="caution">
    <text evidence="3">The sequence shown here is derived from an EMBL/GenBank/DDBJ whole genome shotgun (WGS) entry which is preliminary data.</text>
</comment>
<evidence type="ECO:0000256" key="2">
    <source>
        <dbReference type="SAM" id="SignalP"/>
    </source>
</evidence>
<feature type="signal peptide" evidence="2">
    <location>
        <begin position="1"/>
        <end position="21"/>
    </location>
</feature>
<gene>
    <name evidence="3" type="primary">RSM19</name>
    <name evidence="3" type="ORF">ATC70_001999</name>
</gene>
<keyword evidence="2" id="KW-0732">Signal</keyword>
<dbReference type="Proteomes" id="UP001304243">
    <property type="component" value="Unassembled WGS sequence"/>
</dbReference>
<organism evidence="3 4">
    <name type="scientific">Mucor velutinosus</name>
    <dbReference type="NCBI Taxonomy" id="708070"/>
    <lineage>
        <taxon>Eukaryota</taxon>
        <taxon>Fungi</taxon>
        <taxon>Fungi incertae sedis</taxon>
        <taxon>Mucoromycota</taxon>
        <taxon>Mucoromycotina</taxon>
        <taxon>Mucoromycetes</taxon>
        <taxon>Mucorales</taxon>
        <taxon>Mucorineae</taxon>
        <taxon>Mucoraceae</taxon>
        <taxon>Mucor</taxon>
    </lineage>
</organism>
<evidence type="ECO:0000313" key="4">
    <source>
        <dbReference type="Proteomes" id="UP001304243"/>
    </source>
</evidence>
<evidence type="ECO:0000256" key="1">
    <source>
        <dbReference type="SAM" id="Phobius"/>
    </source>
</evidence>
<dbReference type="EMBL" id="JASEJX010000015">
    <property type="protein sequence ID" value="KAK4514404.1"/>
    <property type="molecule type" value="Genomic_DNA"/>
</dbReference>
<keyword evidence="1" id="KW-1133">Transmembrane helix</keyword>
<keyword evidence="1" id="KW-0812">Transmembrane</keyword>
<feature type="chain" id="PRO_5043045233" evidence="2">
    <location>
        <begin position="22"/>
        <end position="267"/>
    </location>
</feature>
<proteinExistence type="predicted"/>
<dbReference type="GeneID" id="89945701"/>